<keyword evidence="3" id="KW-1185">Reference proteome</keyword>
<feature type="compositionally biased region" description="Polar residues" evidence="1">
    <location>
        <begin position="1"/>
        <end position="15"/>
    </location>
</feature>
<organism evidence="2 3">
    <name type="scientific">Suillus placidus</name>
    <dbReference type="NCBI Taxonomy" id="48579"/>
    <lineage>
        <taxon>Eukaryota</taxon>
        <taxon>Fungi</taxon>
        <taxon>Dikarya</taxon>
        <taxon>Basidiomycota</taxon>
        <taxon>Agaricomycotina</taxon>
        <taxon>Agaricomycetes</taxon>
        <taxon>Agaricomycetidae</taxon>
        <taxon>Boletales</taxon>
        <taxon>Suillineae</taxon>
        <taxon>Suillaceae</taxon>
        <taxon>Suillus</taxon>
    </lineage>
</organism>
<dbReference type="EMBL" id="JABBWD010000033">
    <property type="protein sequence ID" value="KAG1775467.1"/>
    <property type="molecule type" value="Genomic_DNA"/>
</dbReference>
<gene>
    <name evidence="2" type="ORF">EV702DRAFT_1199217</name>
</gene>
<dbReference type="Proteomes" id="UP000714275">
    <property type="component" value="Unassembled WGS sequence"/>
</dbReference>
<name>A0A9P6ZSI8_9AGAM</name>
<sequence length="529" mass="57711">MISQYPVRAQTSQGKKLQPRNGLLAPGDFLLSRGRSLSVSSRGSRPPSTCGSQLQGTNISRARSPLAAHPPLGLMNVQSESTLCQTEVAQIAAMAPLSIPCAPSSDGSLDEPITAGVRRRRVDSGAGQGYPATLTPRSTKRLKVYTNQVAEEVGVPATSLHEFIDCGGIFQMLIRIAALVLKNDSEEKLKLIANLKELLSSKDFKSALHNCLTACMLSPNITAYVTDTHPQILDFIKRHQEVFKVPALLFEDVELTAAFAKLVSESLSTIRGNMKAKLTTSIARRTSITDVARTMAHGCIEVDVAHWNRLAFLRRCLRVYLLGTSNYKNVPLSILYSPLLILSLTQEVRQKIGPQLGIDIDEIEHSMLDAEEDDGGADDTNGFQDTIVASPRIINSGDAHDDSESINADVDYDKDDTDFEPNVGNLEGIEGNNSVVAEKAKPETDLYTAGRFWNFVDSSLTGARNAAKEQAMADKGPAFEKAYSDILVQFLQQDLSDFPGKTKVPALLSTNRPQWQVTIQNELLWKTAA</sequence>
<reference evidence="2" key="1">
    <citation type="journal article" date="2020" name="New Phytol.">
        <title>Comparative genomics reveals dynamic genome evolution in host specialist ectomycorrhizal fungi.</title>
        <authorList>
            <person name="Lofgren L.A."/>
            <person name="Nguyen N.H."/>
            <person name="Vilgalys R."/>
            <person name="Ruytinx J."/>
            <person name="Liao H.L."/>
            <person name="Branco S."/>
            <person name="Kuo A."/>
            <person name="LaButti K."/>
            <person name="Lipzen A."/>
            <person name="Andreopoulos W."/>
            <person name="Pangilinan J."/>
            <person name="Riley R."/>
            <person name="Hundley H."/>
            <person name="Na H."/>
            <person name="Barry K."/>
            <person name="Grigoriev I.V."/>
            <person name="Stajich J.E."/>
            <person name="Kennedy P.G."/>
        </authorList>
    </citation>
    <scope>NUCLEOTIDE SEQUENCE</scope>
    <source>
        <strain evidence="2">DOB743</strain>
    </source>
</reference>
<accession>A0A9P6ZSI8</accession>
<comment type="caution">
    <text evidence="2">The sequence shown here is derived from an EMBL/GenBank/DDBJ whole genome shotgun (WGS) entry which is preliminary data.</text>
</comment>
<evidence type="ECO:0000313" key="3">
    <source>
        <dbReference type="Proteomes" id="UP000714275"/>
    </source>
</evidence>
<dbReference type="AlphaFoldDB" id="A0A9P6ZSI8"/>
<evidence type="ECO:0000313" key="2">
    <source>
        <dbReference type="EMBL" id="KAG1775467.1"/>
    </source>
</evidence>
<proteinExistence type="predicted"/>
<feature type="region of interest" description="Disordered" evidence="1">
    <location>
        <begin position="1"/>
        <end position="57"/>
    </location>
</feature>
<dbReference type="OrthoDB" id="2636051at2759"/>
<feature type="compositionally biased region" description="Low complexity" evidence="1">
    <location>
        <begin position="30"/>
        <end position="48"/>
    </location>
</feature>
<protein>
    <submittedName>
        <fullName evidence="2">Uncharacterized protein</fullName>
    </submittedName>
</protein>
<evidence type="ECO:0000256" key="1">
    <source>
        <dbReference type="SAM" id="MobiDB-lite"/>
    </source>
</evidence>